<protein>
    <submittedName>
        <fullName evidence="1">Uncharacterized protein</fullName>
    </submittedName>
</protein>
<comment type="caution">
    <text evidence="1">The sequence shown here is derived from an EMBL/GenBank/DDBJ whole genome shotgun (WGS) entry which is preliminary data.</text>
</comment>
<gene>
    <name evidence="1" type="ORF">IPI13_07460</name>
</gene>
<name>A0A935IJD3_9MICO</name>
<organism evidence="1 2">
    <name type="scientific">Candidatus Phosphoribacter hodrii</name>
    <dbReference type="NCBI Taxonomy" id="2953743"/>
    <lineage>
        <taxon>Bacteria</taxon>
        <taxon>Bacillati</taxon>
        <taxon>Actinomycetota</taxon>
        <taxon>Actinomycetes</taxon>
        <taxon>Micrococcales</taxon>
        <taxon>Dermatophilaceae</taxon>
        <taxon>Candidatus Phosphoribacter</taxon>
    </lineage>
</organism>
<evidence type="ECO:0000313" key="2">
    <source>
        <dbReference type="Proteomes" id="UP000726105"/>
    </source>
</evidence>
<evidence type="ECO:0000313" key="1">
    <source>
        <dbReference type="EMBL" id="MBK7273002.1"/>
    </source>
</evidence>
<accession>A0A935IJD3</accession>
<proteinExistence type="predicted"/>
<sequence length="99" mass="10249">MYLSVCPESLDQVAASLAARVPELPTPAQVVGDLEAIGACLPAFVNHTPAPSSVTGGGRPSGEPWGRSLRDLGAAWVAHSGALGRSAQSYREVDARPLR</sequence>
<reference evidence="1 2" key="1">
    <citation type="submission" date="2020-10" db="EMBL/GenBank/DDBJ databases">
        <title>Connecting structure to function with the recovery of over 1000 high-quality activated sludge metagenome-assembled genomes encoding full-length rRNA genes using long-read sequencing.</title>
        <authorList>
            <person name="Singleton C.M."/>
            <person name="Petriglieri F."/>
            <person name="Kristensen J.M."/>
            <person name="Kirkegaard R.H."/>
            <person name="Michaelsen T.Y."/>
            <person name="Andersen M.H."/>
            <person name="Karst S.M."/>
            <person name="Dueholm M.S."/>
            <person name="Nielsen P.H."/>
            <person name="Albertsen M."/>
        </authorList>
    </citation>
    <scope>NUCLEOTIDE SEQUENCE [LARGE SCALE GENOMIC DNA]</scope>
    <source>
        <strain evidence="1">Ega_18-Q3-R5-49_MAXAC.001</strain>
    </source>
</reference>
<dbReference type="AlphaFoldDB" id="A0A935IJD3"/>
<dbReference type="EMBL" id="JADJIB010000002">
    <property type="protein sequence ID" value="MBK7273002.1"/>
    <property type="molecule type" value="Genomic_DNA"/>
</dbReference>
<dbReference type="Proteomes" id="UP000726105">
    <property type="component" value="Unassembled WGS sequence"/>
</dbReference>